<evidence type="ECO:0000256" key="3">
    <source>
        <dbReference type="ARBA" id="ARBA00004665"/>
    </source>
</evidence>
<dbReference type="SUPFAM" id="SSF141868">
    <property type="entry name" value="EAL domain-like"/>
    <property type="match status" value="1"/>
</dbReference>
<dbReference type="SMART" id="SM00052">
    <property type="entry name" value="EAL"/>
    <property type="match status" value="1"/>
</dbReference>
<dbReference type="EMBL" id="CP006664">
    <property type="protein sequence ID" value="AIJ09317.1"/>
    <property type="molecule type" value="Genomic_DNA"/>
</dbReference>
<dbReference type="PANTHER" id="PTHR44757">
    <property type="entry name" value="DIGUANYLATE CYCLASE DGCP"/>
    <property type="match status" value="1"/>
</dbReference>
<accession>A0A076LRL7</accession>
<dbReference type="GO" id="GO:0052621">
    <property type="term" value="F:diguanylate cyclase activity"/>
    <property type="evidence" value="ECO:0007669"/>
    <property type="project" value="UniProtKB-EC"/>
</dbReference>
<dbReference type="PROSITE" id="PS50883">
    <property type="entry name" value="EAL"/>
    <property type="match status" value="1"/>
</dbReference>
<dbReference type="NCBIfam" id="TIGR00229">
    <property type="entry name" value="sensory_box"/>
    <property type="match status" value="2"/>
</dbReference>
<dbReference type="PROSITE" id="PS50112">
    <property type="entry name" value="PAS"/>
    <property type="match status" value="2"/>
</dbReference>
<dbReference type="InterPro" id="IPR000700">
    <property type="entry name" value="PAS-assoc_C"/>
</dbReference>
<keyword evidence="7 11" id="KW-1133">Transmembrane helix</keyword>
<keyword evidence="5" id="KW-1003">Cell membrane</keyword>
<dbReference type="Proteomes" id="UP000028681">
    <property type="component" value="Chromosome"/>
</dbReference>
<dbReference type="Pfam" id="PF00989">
    <property type="entry name" value="PAS"/>
    <property type="match status" value="1"/>
</dbReference>
<dbReference type="GO" id="GO:0006355">
    <property type="term" value="P:regulation of DNA-templated transcription"/>
    <property type="evidence" value="ECO:0007669"/>
    <property type="project" value="InterPro"/>
</dbReference>
<dbReference type="PROSITE" id="PS50887">
    <property type="entry name" value="GGDEF"/>
    <property type="match status" value="1"/>
</dbReference>
<dbReference type="GeneID" id="33940387"/>
<protein>
    <recommendedName>
        <fullName evidence="4">diguanylate cyclase</fullName>
        <ecNumber evidence="4">2.7.7.65</ecNumber>
    </recommendedName>
</protein>
<comment type="pathway">
    <text evidence="3">Purine metabolism; 3',5'-cyclic di-GMP biosynthesis.</text>
</comment>
<gene>
    <name evidence="16" type="ORF">ETEE_2885</name>
</gene>
<proteinExistence type="predicted"/>
<evidence type="ECO:0000259" key="12">
    <source>
        <dbReference type="PROSITE" id="PS50112"/>
    </source>
</evidence>
<evidence type="ECO:0000256" key="1">
    <source>
        <dbReference type="ARBA" id="ARBA00001946"/>
    </source>
</evidence>
<feature type="transmembrane region" description="Helical" evidence="11">
    <location>
        <begin position="193"/>
        <end position="212"/>
    </location>
</feature>
<dbReference type="Pfam" id="PF00563">
    <property type="entry name" value="EAL"/>
    <property type="match status" value="1"/>
</dbReference>
<dbReference type="InterPro" id="IPR000014">
    <property type="entry name" value="PAS"/>
</dbReference>
<keyword evidence="6 11" id="KW-0812">Transmembrane</keyword>
<comment type="subcellular location">
    <subcellularLocation>
        <location evidence="2">Cell membrane</location>
        <topology evidence="2">Multi-pass membrane protein</topology>
    </subcellularLocation>
</comment>
<dbReference type="InterPro" id="IPR035919">
    <property type="entry name" value="EAL_sf"/>
</dbReference>
<dbReference type="KEGG" id="ete:ETEE_2885"/>
<evidence type="ECO:0000256" key="7">
    <source>
        <dbReference type="ARBA" id="ARBA00022989"/>
    </source>
</evidence>
<evidence type="ECO:0000256" key="2">
    <source>
        <dbReference type="ARBA" id="ARBA00004651"/>
    </source>
</evidence>
<feature type="transmembrane region" description="Helical" evidence="11">
    <location>
        <begin position="127"/>
        <end position="152"/>
    </location>
</feature>
<feature type="domain" description="EAL" evidence="14">
    <location>
        <begin position="737"/>
        <end position="990"/>
    </location>
</feature>
<evidence type="ECO:0000313" key="16">
    <source>
        <dbReference type="EMBL" id="AIJ09317.1"/>
    </source>
</evidence>
<dbReference type="InterPro" id="IPR052155">
    <property type="entry name" value="Biofilm_reg_signaling"/>
</dbReference>
<dbReference type="InterPro" id="IPR013767">
    <property type="entry name" value="PAS_fold"/>
</dbReference>
<comment type="catalytic activity">
    <reaction evidence="9">
        <text>2 GTP = 3',3'-c-di-GMP + 2 diphosphate</text>
        <dbReference type="Rhea" id="RHEA:24898"/>
        <dbReference type="ChEBI" id="CHEBI:33019"/>
        <dbReference type="ChEBI" id="CHEBI:37565"/>
        <dbReference type="ChEBI" id="CHEBI:58805"/>
        <dbReference type="EC" id="2.7.7.65"/>
    </reaction>
</comment>
<keyword evidence="8 11" id="KW-0472">Membrane</keyword>
<dbReference type="PANTHER" id="PTHR44757:SF4">
    <property type="entry name" value="DIGUANYLATE CYCLASE DGCE-RELATED"/>
    <property type="match status" value="1"/>
</dbReference>
<feature type="domain" description="PAC" evidence="13">
    <location>
        <begin position="371"/>
        <end position="425"/>
    </location>
</feature>
<dbReference type="Pfam" id="PF05231">
    <property type="entry name" value="MASE1"/>
    <property type="match status" value="1"/>
</dbReference>
<evidence type="ECO:0000256" key="10">
    <source>
        <dbReference type="SAM" id="MobiDB-lite"/>
    </source>
</evidence>
<feature type="domain" description="GGDEF" evidence="15">
    <location>
        <begin position="593"/>
        <end position="726"/>
    </location>
</feature>
<dbReference type="SUPFAM" id="SSF55073">
    <property type="entry name" value="Nucleotide cyclase"/>
    <property type="match status" value="1"/>
</dbReference>
<organism evidence="16 17">
    <name type="scientific">Edwardsiella anguillarum ET080813</name>
    <dbReference type="NCBI Taxonomy" id="667120"/>
    <lineage>
        <taxon>Bacteria</taxon>
        <taxon>Pseudomonadati</taxon>
        <taxon>Pseudomonadota</taxon>
        <taxon>Gammaproteobacteria</taxon>
        <taxon>Enterobacterales</taxon>
        <taxon>Hafniaceae</taxon>
        <taxon>Edwardsiella</taxon>
    </lineage>
</organism>
<evidence type="ECO:0000256" key="6">
    <source>
        <dbReference type="ARBA" id="ARBA00022692"/>
    </source>
</evidence>
<evidence type="ECO:0000313" key="17">
    <source>
        <dbReference type="Proteomes" id="UP000028681"/>
    </source>
</evidence>
<dbReference type="InterPro" id="IPR035965">
    <property type="entry name" value="PAS-like_dom_sf"/>
</dbReference>
<feature type="region of interest" description="Disordered" evidence="10">
    <location>
        <begin position="989"/>
        <end position="1010"/>
    </location>
</feature>
<name>A0A076LRL7_9GAMM</name>
<dbReference type="NCBIfam" id="TIGR00254">
    <property type="entry name" value="GGDEF"/>
    <property type="match status" value="1"/>
</dbReference>
<dbReference type="InterPro" id="IPR007895">
    <property type="entry name" value="MASE1"/>
</dbReference>
<dbReference type="GO" id="GO:0005886">
    <property type="term" value="C:plasma membrane"/>
    <property type="evidence" value="ECO:0007669"/>
    <property type="project" value="UniProtKB-SubCell"/>
</dbReference>
<feature type="transmembrane region" description="Helical" evidence="11">
    <location>
        <begin position="19"/>
        <end position="37"/>
    </location>
</feature>
<sequence length="1010" mass="111632">MASNSPCIRDEVHPAPWQLMLFAAVNALLALVSLLLIRSDAALPSLWLPTAATTAILFHCRQRDWPRLVGISLLSSLLPLLLSPTYFPPLHYGLLHALIDQLQALLCALALRRCLHGSPPLGSLMQWAYFILIAVLAIPLLCAILAAGVATLLHRDAFLSGAGFAFMSDALGMLALTPLGLLARPPGGLRRVIPLQTLPILLITLVSGYYALPLLPYPFTFILIPLLWAAVALPLWPAFLIFCCTALLLCAQMNGHAIAGENPLLLYMPILLVLLPAHAIAIQTHAYRRESRRLEENETRLRNVMEYSAIGTALIDLRGRWIQFNPALCRMLGYDAAILQRLRYRSLIYPPDRQSDKRQLADLLAGHIDSYTLEKRYVHRSGRIIWTLLTVSLVRPPQAEAESLYFVAQMKEINDIKNNERQKQRLLDTLHQERERLHITLSAIGEAVISTDPQQIIRFMNPSAEKMTGWAQTRAIGRPLGQIVTLQDSVSGAALSVLRPADEEGDGAENDCQRLVSRSGQRYEVQSRVAELRHSDGVLMGYVVVFQDVSETRTLLRQLSYSALHDPLTGLPNRVSFEQALRRALRSAIESQRHHVLVFLDLDYFKAINDSAGHAAGDVLLQNIAQMMRSLLRPQDTLARLGGDEFAMILSDCDIAQGKRMVDQLIHEIAAYRFYWQGGLYRIGASAGLTLLWHRNALADEAINQADAACYMAKRSGRGQAFCHQGDRLPSAPHGVHEPDAAQLSELLAAQRITLLLRAVCPRSAPQQIMFYLLDPEARRPDGSPFSASALASACLRYQRQQDVERWLFSQLLIRHARALSQQPLALAVSLSTASLCQPTFVSWLCDTLRSSPLPARQLLLRLEESALIDRQAQTAPALSALHHCGCRLIAEGFERRLENIARLEHSPVEYLLASSELVAQAHANRMDEVMLSLLHTQARSCGLQTIAGPAELPATLATLNLLGIDLLFGSSVHPTLTLPQLLKHLSRGAPPPAATADHSAPIAEDAAMQ</sequence>
<feature type="domain" description="PAS" evidence="12">
    <location>
        <begin position="433"/>
        <end position="504"/>
    </location>
</feature>
<dbReference type="HOGENOM" id="CLU_000445_126_2_6"/>
<dbReference type="Pfam" id="PF08447">
    <property type="entry name" value="PAS_3"/>
    <property type="match status" value="1"/>
</dbReference>
<dbReference type="SMART" id="SM00267">
    <property type="entry name" value="GGDEF"/>
    <property type="match status" value="1"/>
</dbReference>
<evidence type="ECO:0000259" key="15">
    <source>
        <dbReference type="PROSITE" id="PS50887"/>
    </source>
</evidence>
<feature type="transmembrane region" description="Helical" evidence="11">
    <location>
        <begin position="218"/>
        <end position="251"/>
    </location>
</feature>
<dbReference type="InterPro" id="IPR029787">
    <property type="entry name" value="Nucleotide_cyclase"/>
</dbReference>
<evidence type="ECO:0000256" key="8">
    <source>
        <dbReference type="ARBA" id="ARBA00023136"/>
    </source>
</evidence>
<dbReference type="InterPro" id="IPR001633">
    <property type="entry name" value="EAL_dom"/>
</dbReference>
<dbReference type="CDD" id="cd00130">
    <property type="entry name" value="PAS"/>
    <property type="match status" value="2"/>
</dbReference>
<dbReference type="InterPro" id="IPR013655">
    <property type="entry name" value="PAS_fold_3"/>
</dbReference>
<dbReference type="AlphaFoldDB" id="A0A076LRL7"/>
<dbReference type="SUPFAM" id="SSF55785">
    <property type="entry name" value="PYP-like sensor domain (PAS domain)"/>
    <property type="match status" value="2"/>
</dbReference>
<feature type="transmembrane region" description="Helical" evidence="11">
    <location>
        <begin position="263"/>
        <end position="282"/>
    </location>
</feature>
<feature type="transmembrane region" description="Helical" evidence="11">
    <location>
        <begin position="68"/>
        <end position="87"/>
    </location>
</feature>
<dbReference type="Gene3D" id="3.30.70.270">
    <property type="match status" value="1"/>
</dbReference>
<feature type="domain" description="PAS" evidence="12">
    <location>
        <begin position="297"/>
        <end position="367"/>
    </location>
</feature>
<evidence type="ECO:0000256" key="4">
    <source>
        <dbReference type="ARBA" id="ARBA00012528"/>
    </source>
</evidence>
<dbReference type="Pfam" id="PF00990">
    <property type="entry name" value="GGDEF"/>
    <property type="match status" value="1"/>
</dbReference>
<dbReference type="EC" id="2.7.7.65" evidence="4"/>
<reference evidence="16 17" key="1">
    <citation type="journal article" date="2012" name="PLoS ONE">
        <title>Edwardsiella comparative phylogenomics reveal the new intra/inter-species taxonomic relationships, virulence evolution and niche adaptation mechanisms.</title>
        <authorList>
            <person name="Yang M."/>
            <person name="Lv Y."/>
            <person name="Xiao J."/>
            <person name="Wu H."/>
            <person name="Zheng H."/>
            <person name="Liu Q."/>
            <person name="Zhang Y."/>
            <person name="Wang Q."/>
        </authorList>
    </citation>
    <scope>NUCLEOTIDE SEQUENCE [LARGE SCALE GENOMIC DNA]</scope>
    <source>
        <strain evidence="17">080813</strain>
    </source>
</reference>
<dbReference type="SMART" id="SM00091">
    <property type="entry name" value="PAS"/>
    <property type="match status" value="2"/>
</dbReference>
<evidence type="ECO:0000256" key="11">
    <source>
        <dbReference type="SAM" id="Phobius"/>
    </source>
</evidence>
<dbReference type="Gene3D" id="3.20.20.450">
    <property type="entry name" value="EAL domain"/>
    <property type="match status" value="1"/>
</dbReference>
<evidence type="ECO:0000259" key="13">
    <source>
        <dbReference type="PROSITE" id="PS50113"/>
    </source>
</evidence>
<dbReference type="SMART" id="SM00086">
    <property type="entry name" value="PAC"/>
    <property type="match status" value="2"/>
</dbReference>
<dbReference type="FunFam" id="3.30.70.270:FF:000001">
    <property type="entry name" value="Diguanylate cyclase domain protein"/>
    <property type="match status" value="1"/>
</dbReference>
<evidence type="ECO:0000259" key="14">
    <source>
        <dbReference type="PROSITE" id="PS50883"/>
    </source>
</evidence>
<evidence type="ECO:0000256" key="5">
    <source>
        <dbReference type="ARBA" id="ARBA00022475"/>
    </source>
</evidence>
<dbReference type="InterPro" id="IPR000160">
    <property type="entry name" value="GGDEF_dom"/>
</dbReference>
<evidence type="ECO:0000256" key="9">
    <source>
        <dbReference type="ARBA" id="ARBA00034247"/>
    </source>
</evidence>
<feature type="domain" description="PAC" evidence="13">
    <location>
        <begin position="509"/>
        <end position="561"/>
    </location>
</feature>
<dbReference type="InterPro" id="IPR001610">
    <property type="entry name" value="PAC"/>
</dbReference>
<dbReference type="CDD" id="cd01949">
    <property type="entry name" value="GGDEF"/>
    <property type="match status" value="1"/>
</dbReference>
<dbReference type="InterPro" id="IPR043128">
    <property type="entry name" value="Rev_trsase/Diguanyl_cyclase"/>
</dbReference>
<dbReference type="PROSITE" id="PS50113">
    <property type="entry name" value="PAC"/>
    <property type="match status" value="2"/>
</dbReference>
<comment type="cofactor">
    <cofactor evidence="1">
        <name>Mg(2+)</name>
        <dbReference type="ChEBI" id="CHEBI:18420"/>
    </cofactor>
</comment>
<dbReference type="RefSeq" id="WP_034163716.1">
    <property type="nucleotide sequence ID" value="NZ_CP006664.1"/>
</dbReference>
<dbReference type="Gene3D" id="3.30.450.20">
    <property type="entry name" value="PAS domain"/>
    <property type="match status" value="2"/>
</dbReference>